<reference evidence="4 5" key="1">
    <citation type="submission" date="2020-10" db="EMBL/GenBank/DDBJ databases">
        <title>Connecting structure to function with the recovery of over 1000 high-quality activated sludge metagenome-assembled genomes encoding full-length rRNA genes using long-read sequencing.</title>
        <authorList>
            <person name="Singleton C.M."/>
            <person name="Petriglieri F."/>
            <person name="Kristensen J.M."/>
            <person name="Kirkegaard R.H."/>
            <person name="Michaelsen T.Y."/>
            <person name="Andersen M.H."/>
            <person name="Karst S.M."/>
            <person name="Dueholm M.S."/>
            <person name="Nielsen P.H."/>
            <person name="Albertsen M."/>
        </authorList>
    </citation>
    <scope>NUCLEOTIDE SEQUENCE [LARGE SCALE GENOMIC DNA]</scope>
    <source>
        <strain evidence="4">Lyne_18-Q3-R50-59_MAXAC.006</strain>
    </source>
</reference>
<evidence type="ECO:0000256" key="1">
    <source>
        <dbReference type="SAM" id="MobiDB-lite"/>
    </source>
</evidence>
<dbReference type="AlphaFoldDB" id="A0A936TER1"/>
<feature type="compositionally biased region" description="Low complexity" evidence="1">
    <location>
        <begin position="8"/>
        <end position="26"/>
    </location>
</feature>
<dbReference type="PRINTS" id="PR01217">
    <property type="entry name" value="PRICHEXTENSN"/>
</dbReference>
<accession>A0A936TER1</accession>
<feature type="compositionally biased region" description="Low complexity" evidence="1">
    <location>
        <begin position="65"/>
        <end position="76"/>
    </location>
</feature>
<organism evidence="4 5">
    <name type="scientific">Candidatus Neomicrothrix subdominans</name>
    <dbReference type="NCBI Taxonomy" id="2954438"/>
    <lineage>
        <taxon>Bacteria</taxon>
        <taxon>Bacillati</taxon>
        <taxon>Actinomycetota</taxon>
        <taxon>Acidimicrobiia</taxon>
        <taxon>Acidimicrobiales</taxon>
        <taxon>Microthrixaceae</taxon>
        <taxon>Candidatus Neomicrothrix</taxon>
    </lineage>
</organism>
<feature type="compositionally biased region" description="Basic and acidic residues" evidence="1">
    <location>
        <begin position="41"/>
        <end position="52"/>
    </location>
</feature>
<evidence type="ECO:0000313" key="5">
    <source>
        <dbReference type="Proteomes" id="UP000727993"/>
    </source>
</evidence>
<gene>
    <name evidence="4" type="ORF">IPN02_09045</name>
</gene>
<feature type="domain" description="DUF3566" evidence="3">
    <location>
        <begin position="208"/>
        <end position="317"/>
    </location>
</feature>
<dbReference type="Pfam" id="PF12089">
    <property type="entry name" value="DUF3566"/>
    <property type="match status" value="1"/>
</dbReference>
<feature type="region of interest" description="Disordered" evidence="1">
    <location>
        <begin position="1"/>
        <end position="158"/>
    </location>
</feature>
<feature type="transmembrane region" description="Helical" evidence="2">
    <location>
        <begin position="222"/>
        <end position="248"/>
    </location>
</feature>
<feature type="compositionally biased region" description="Pro residues" evidence="1">
    <location>
        <begin position="89"/>
        <end position="101"/>
    </location>
</feature>
<comment type="caution">
    <text evidence="4">The sequence shown here is derived from an EMBL/GenBank/DDBJ whole genome shotgun (WGS) entry which is preliminary data.</text>
</comment>
<feature type="compositionally biased region" description="Low complexity" evidence="1">
    <location>
        <begin position="137"/>
        <end position="146"/>
    </location>
</feature>
<keyword evidence="2" id="KW-0472">Membrane</keyword>
<keyword evidence="2" id="KW-0812">Transmembrane</keyword>
<dbReference type="EMBL" id="JADJZA010000006">
    <property type="protein sequence ID" value="MBK9296969.1"/>
    <property type="molecule type" value="Genomic_DNA"/>
</dbReference>
<evidence type="ECO:0000313" key="4">
    <source>
        <dbReference type="EMBL" id="MBK9296969.1"/>
    </source>
</evidence>
<dbReference type="InterPro" id="IPR021949">
    <property type="entry name" value="DUF3566_TM"/>
</dbReference>
<proteinExistence type="predicted"/>
<name>A0A936TER1_9ACTN</name>
<feature type="transmembrane region" description="Helical" evidence="2">
    <location>
        <begin position="280"/>
        <end position="306"/>
    </location>
</feature>
<evidence type="ECO:0000259" key="3">
    <source>
        <dbReference type="Pfam" id="PF12089"/>
    </source>
</evidence>
<sequence length="326" mass="34068">MSPSSDEGSSTDAAAPSGGAPAKPGPRTAVVPAPEPGTDSTPKEARWQRDDPPQSTPKVTKRTASPKSAPAKPPASTDADVNSSTVVAPPAPDVKPTPPAKPQAVAPAEAKAPDAKAIPPAKTPDVKPTPPAKSPEAKAAPVVKPAQPSPAPAEDAPKTVAAPVAVVARTATLKTTSTDDANADADADDSMVVESRGRFGHRERFRARRVRRLVRHVDPWSVFKLTLVLNVCMWFIFLVAGVTMWSVARSSGTIDNFEKFIAQSFSLTDVSIDADLLFRVYSLIGLIITLALTGAAVIGSILFNLISDLIGGVWVSVIEEETAEPL</sequence>
<feature type="compositionally biased region" description="Low complexity" evidence="1">
    <location>
        <begin position="102"/>
        <end position="120"/>
    </location>
</feature>
<protein>
    <submittedName>
        <fullName evidence="4">DUF3566 domain-containing protein</fullName>
    </submittedName>
</protein>
<dbReference type="Proteomes" id="UP000727993">
    <property type="component" value="Unassembled WGS sequence"/>
</dbReference>
<keyword evidence="2" id="KW-1133">Transmembrane helix</keyword>
<evidence type="ECO:0000256" key="2">
    <source>
        <dbReference type="SAM" id="Phobius"/>
    </source>
</evidence>